<evidence type="ECO:0000256" key="8">
    <source>
        <dbReference type="SAM" id="Phobius"/>
    </source>
</evidence>
<feature type="region of interest" description="Disordered" evidence="7">
    <location>
        <begin position="225"/>
        <end position="302"/>
    </location>
</feature>
<gene>
    <name evidence="10" type="ORF">NCTC10211_05193</name>
</gene>
<dbReference type="EMBL" id="UGYK01000002">
    <property type="protein sequence ID" value="SUI81609.1"/>
    <property type="molecule type" value="Genomic_DNA"/>
</dbReference>
<feature type="transmembrane region" description="Helical" evidence="8">
    <location>
        <begin position="120"/>
        <end position="138"/>
    </location>
</feature>
<evidence type="ECO:0000256" key="1">
    <source>
        <dbReference type="ARBA" id="ARBA00004651"/>
    </source>
</evidence>
<feature type="domain" description="EamA" evidence="9">
    <location>
        <begin position="12"/>
        <end position="137"/>
    </location>
</feature>
<feature type="compositionally biased region" description="Basic and acidic residues" evidence="7">
    <location>
        <begin position="259"/>
        <end position="278"/>
    </location>
</feature>
<evidence type="ECO:0000256" key="4">
    <source>
        <dbReference type="ARBA" id="ARBA00022692"/>
    </source>
</evidence>
<comment type="subcellular location">
    <subcellularLocation>
        <location evidence="1">Cell membrane</location>
        <topology evidence="1">Multi-pass membrane protein</topology>
    </subcellularLocation>
</comment>
<evidence type="ECO:0000313" key="11">
    <source>
        <dbReference type="Proteomes" id="UP000254765"/>
    </source>
</evidence>
<organism evidence="10 11">
    <name type="scientific">Serratia marcescens</name>
    <dbReference type="NCBI Taxonomy" id="615"/>
    <lineage>
        <taxon>Bacteria</taxon>
        <taxon>Pseudomonadati</taxon>
        <taxon>Pseudomonadota</taxon>
        <taxon>Gammaproteobacteria</taxon>
        <taxon>Enterobacterales</taxon>
        <taxon>Yersiniaceae</taxon>
        <taxon>Serratia</taxon>
    </lineage>
</organism>
<keyword evidence="3" id="KW-1003">Cell membrane</keyword>
<feature type="transmembrane region" description="Helical" evidence="8">
    <location>
        <begin position="150"/>
        <end position="167"/>
    </location>
</feature>
<evidence type="ECO:0000256" key="6">
    <source>
        <dbReference type="ARBA" id="ARBA00023136"/>
    </source>
</evidence>
<dbReference type="PANTHER" id="PTHR32322:SF2">
    <property type="entry name" value="EAMA DOMAIN-CONTAINING PROTEIN"/>
    <property type="match status" value="1"/>
</dbReference>
<dbReference type="Proteomes" id="UP000254765">
    <property type="component" value="Unassembled WGS sequence"/>
</dbReference>
<name>A0A380AJY4_SERMA</name>
<evidence type="ECO:0000256" key="2">
    <source>
        <dbReference type="ARBA" id="ARBA00007362"/>
    </source>
</evidence>
<evidence type="ECO:0000256" key="5">
    <source>
        <dbReference type="ARBA" id="ARBA00022989"/>
    </source>
</evidence>
<evidence type="ECO:0000256" key="3">
    <source>
        <dbReference type="ARBA" id="ARBA00022475"/>
    </source>
</evidence>
<protein>
    <submittedName>
        <fullName evidence="10">Putative DMT superfamily transporter inner membrane protein</fullName>
    </submittedName>
</protein>
<proteinExistence type="inferred from homology"/>
<feature type="transmembrane region" description="Helical" evidence="8">
    <location>
        <begin position="70"/>
        <end position="89"/>
    </location>
</feature>
<keyword evidence="6 8" id="KW-0472">Membrane</keyword>
<evidence type="ECO:0000313" key="10">
    <source>
        <dbReference type="EMBL" id="SUI81609.1"/>
    </source>
</evidence>
<dbReference type="AlphaFoldDB" id="A0A380AJY4"/>
<feature type="transmembrane region" description="Helical" evidence="8">
    <location>
        <begin position="176"/>
        <end position="195"/>
    </location>
</feature>
<dbReference type="Pfam" id="PF00892">
    <property type="entry name" value="EamA"/>
    <property type="match status" value="1"/>
</dbReference>
<dbReference type="InterPro" id="IPR000620">
    <property type="entry name" value="EamA_dom"/>
</dbReference>
<evidence type="ECO:0000259" key="9">
    <source>
        <dbReference type="Pfam" id="PF00892"/>
    </source>
</evidence>
<keyword evidence="5 8" id="KW-1133">Transmembrane helix</keyword>
<feature type="transmembrane region" description="Helical" evidence="8">
    <location>
        <begin position="36"/>
        <end position="58"/>
    </location>
</feature>
<keyword evidence="4 8" id="KW-0812">Transmembrane</keyword>
<accession>A0A380AJY4</accession>
<dbReference type="GO" id="GO:0016020">
    <property type="term" value="C:membrane"/>
    <property type="evidence" value="ECO:0007669"/>
    <property type="project" value="UniProtKB-SubCell"/>
</dbReference>
<comment type="similarity">
    <text evidence="2">Belongs to the EamA transporter family.</text>
</comment>
<reference evidence="10 11" key="1">
    <citation type="submission" date="2018-06" db="EMBL/GenBank/DDBJ databases">
        <authorList>
            <consortium name="Pathogen Informatics"/>
            <person name="Doyle S."/>
        </authorList>
    </citation>
    <scope>NUCLEOTIDE SEQUENCE [LARGE SCALE GENOMIC DNA]</scope>
    <source>
        <strain evidence="10 11">NCTC10211</strain>
    </source>
</reference>
<feature type="compositionally biased region" description="Low complexity" evidence="7">
    <location>
        <begin position="249"/>
        <end position="258"/>
    </location>
</feature>
<dbReference type="SUPFAM" id="SSF103481">
    <property type="entry name" value="Multidrug resistance efflux transporter EmrE"/>
    <property type="match status" value="1"/>
</dbReference>
<dbReference type="InterPro" id="IPR050638">
    <property type="entry name" value="AA-Vitamin_Transporters"/>
</dbReference>
<feature type="transmembrane region" description="Helical" evidence="8">
    <location>
        <begin position="95"/>
        <end position="113"/>
    </location>
</feature>
<dbReference type="InterPro" id="IPR037185">
    <property type="entry name" value="EmrE-like"/>
</dbReference>
<sequence>MRFPSLWANAGLATLFVLLWSSGAIFSRWGLEHASAFAFLFFRCAIALAVLLAIGLWRRQCLPTPGTRRRVALIGVLMIGSYQICYLLALEQGITPGVLATLLGVQPILTQFITERRCAGLRAFGLALAMAGLTLVVYQSLMVAHFSPSGMLFAFIALGSMTAGTLLQKGMTQPPLAVLPLQYAIGLLMCALALPFEPLRVDWRPEFVLPLLWMAGGDLSAGDLLAVSPDPARQSGAGHQPVLPDPGGHRPAGLPAARPRADRAEPVGDGGHRARRDAGFPPRIKAKAPAPFHRRGGDNNNR</sequence>
<evidence type="ECO:0000256" key="7">
    <source>
        <dbReference type="SAM" id="MobiDB-lite"/>
    </source>
</evidence>
<dbReference type="PANTHER" id="PTHR32322">
    <property type="entry name" value="INNER MEMBRANE TRANSPORTER"/>
    <property type="match status" value="1"/>
</dbReference>